<feature type="transmembrane region" description="Helical" evidence="1">
    <location>
        <begin position="36"/>
        <end position="61"/>
    </location>
</feature>
<dbReference type="EMBL" id="BMIC01000008">
    <property type="protein sequence ID" value="GFZ93423.1"/>
    <property type="molecule type" value="Genomic_DNA"/>
</dbReference>
<protein>
    <submittedName>
        <fullName evidence="2">Uncharacterized protein</fullName>
    </submittedName>
</protein>
<keyword evidence="1" id="KW-0812">Transmembrane</keyword>
<evidence type="ECO:0000313" key="2">
    <source>
        <dbReference type="EMBL" id="GFZ93423.1"/>
    </source>
</evidence>
<keyword evidence="3" id="KW-1185">Reference proteome</keyword>
<keyword evidence="1" id="KW-1133">Transmembrane helix</keyword>
<organism evidence="2 3">
    <name type="scientific">Aquaticitalea lipolytica</name>
    <dbReference type="NCBI Taxonomy" id="1247562"/>
    <lineage>
        <taxon>Bacteria</taxon>
        <taxon>Pseudomonadati</taxon>
        <taxon>Bacteroidota</taxon>
        <taxon>Flavobacteriia</taxon>
        <taxon>Flavobacteriales</taxon>
        <taxon>Flavobacteriaceae</taxon>
        <taxon>Aquaticitalea</taxon>
    </lineage>
</organism>
<comment type="caution">
    <text evidence="2">The sequence shown here is derived from an EMBL/GenBank/DDBJ whole genome shotgun (WGS) entry which is preliminary data.</text>
</comment>
<feature type="transmembrane region" description="Helical" evidence="1">
    <location>
        <begin position="6"/>
        <end position="24"/>
    </location>
</feature>
<keyword evidence="1" id="KW-0472">Membrane</keyword>
<dbReference type="Proteomes" id="UP000598120">
    <property type="component" value="Unassembled WGS sequence"/>
</dbReference>
<gene>
    <name evidence="2" type="ORF">GCM10011531_26830</name>
</gene>
<name>A0A8J2XI73_9FLAO</name>
<proteinExistence type="predicted"/>
<reference evidence="2 3" key="1">
    <citation type="journal article" date="2014" name="Int. J. Syst. Evol. Microbiol.">
        <title>Complete genome sequence of Corynebacterium casei LMG S-19264T (=DSM 44701T), isolated from a smear-ripened cheese.</title>
        <authorList>
            <consortium name="US DOE Joint Genome Institute (JGI-PGF)"/>
            <person name="Walter F."/>
            <person name="Albersmeier A."/>
            <person name="Kalinowski J."/>
            <person name="Ruckert C."/>
        </authorList>
    </citation>
    <scope>NUCLEOTIDE SEQUENCE [LARGE SCALE GENOMIC DNA]</scope>
    <source>
        <strain evidence="2 3">CGMCC 1.15295</strain>
    </source>
</reference>
<evidence type="ECO:0000256" key="1">
    <source>
        <dbReference type="SAM" id="Phobius"/>
    </source>
</evidence>
<accession>A0A8J2XI73</accession>
<dbReference type="AlphaFoldDB" id="A0A8J2XI73"/>
<evidence type="ECO:0000313" key="3">
    <source>
        <dbReference type="Proteomes" id="UP000598120"/>
    </source>
</evidence>
<sequence length="64" mass="7289">MLEIGILIFGIILLILGKISLNKYERNRTDKENNSGVFFQLNTLLLYSGSILVIVSLIFLFNKN</sequence>